<keyword evidence="4" id="KW-1003">Cell membrane</keyword>
<feature type="domain" description="Type II secretion system protein GspF" evidence="11">
    <location>
        <begin position="273"/>
        <end position="392"/>
    </location>
</feature>
<keyword evidence="6 9" id="KW-0812">Transmembrane</keyword>
<dbReference type="RefSeq" id="WP_126615322.1">
    <property type="nucleotide sequence ID" value="NZ_JBHUCY010000033.1"/>
</dbReference>
<protein>
    <submittedName>
        <fullName evidence="12">Type II secretion system F family protein</fullName>
    </submittedName>
</protein>
<feature type="transmembrane region" description="Helical" evidence="10">
    <location>
        <begin position="220"/>
        <end position="242"/>
    </location>
</feature>
<evidence type="ECO:0000256" key="2">
    <source>
        <dbReference type="ARBA" id="ARBA00005745"/>
    </source>
</evidence>
<evidence type="ECO:0000256" key="9">
    <source>
        <dbReference type="RuleBase" id="RU003923"/>
    </source>
</evidence>
<comment type="subcellular location">
    <subcellularLocation>
        <location evidence="1 9">Cell inner membrane</location>
        <topology evidence="1 9">Multi-pass membrane protein</topology>
    </subcellularLocation>
</comment>
<dbReference type="EMBL" id="RXMA01000009">
    <property type="protein sequence ID" value="RTR20188.1"/>
    <property type="molecule type" value="Genomic_DNA"/>
</dbReference>
<dbReference type="PROSITE" id="PS00874">
    <property type="entry name" value="T2SP_F"/>
    <property type="match status" value="1"/>
</dbReference>
<dbReference type="PANTHER" id="PTHR30012">
    <property type="entry name" value="GENERAL SECRETION PATHWAY PROTEIN"/>
    <property type="match status" value="1"/>
</dbReference>
<evidence type="ECO:0000313" key="12">
    <source>
        <dbReference type="EMBL" id="RTR20188.1"/>
    </source>
</evidence>
<evidence type="ECO:0000256" key="1">
    <source>
        <dbReference type="ARBA" id="ARBA00004429"/>
    </source>
</evidence>
<dbReference type="InterPro" id="IPR042094">
    <property type="entry name" value="T2SS_GspF_sf"/>
</dbReference>
<feature type="domain" description="Type II secretion system protein GspF" evidence="11">
    <location>
        <begin position="72"/>
        <end position="193"/>
    </location>
</feature>
<evidence type="ECO:0000256" key="7">
    <source>
        <dbReference type="ARBA" id="ARBA00022989"/>
    </source>
</evidence>
<dbReference type="InterPro" id="IPR001992">
    <property type="entry name" value="T2SS_GspF/T4SS_PilC_CS"/>
</dbReference>
<dbReference type="Gene3D" id="1.20.81.30">
    <property type="entry name" value="Type II secretion system (T2SS), domain F"/>
    <property type="match status" value="2"/>
</dbReference>
<evidence type="ECO:0000256" key="3">
    <source>
        <dbReference type="ARBA" id="ARBA00022448"/>
    </source>
</evidence>
<dbReference type="InterPro" id="IPR003004">
    <property type="entry name" value="GspF/PilC"/>
</dbReference>
<feature type="transmembrane region" description="Helical" evidence="10">
    <location>
        <begin position="375"/>
        <end position="398"/>
    </location>
</feature>
<keyword evidence="13" id="KW-1185">Reference proteome</keyword>
<dbReference type="Proteomes" id="UP000277007">
    <property type="component" value="Unassembled WGS sequence"/>
</dbReference>
<dbReference type="Pfam" id="PF00482">
    <property type="entry name" value="T2SSF"/>
    <property type="match status" value="2"/>
</dbReference>
<evidence type="ECO:0000259" key="11">
    <source>
        <dbReference type="Pfam" id="PF00482"/>
    </source>
</evidence>
<gene>
    <name evidence="12" type="ORF">EJ903_11650</name>
</gene>
<dbReference type="PRINTS" id="PR00812">
    <property type="entry name" value="BCTERIALGSPF"/>
</dbReference>
<evidence type="ECO:0000256" key="6">
    <source>
        <dbReference type="ARBA" id="ARBA00022692"/>
    </source>
</evidence>
<comment type="similarity">
    <text evidence="2 9">Belongs to the GSP F family.</text>
</comment>
<evidence type="ECO:0000313" key="13">
    <source>
        <dbReference type="Proteomes" id="UP000277007"/>
    </source>
</evidence>
<comment type="caution">
    <text evidence="12">The sequence shown here is derived from an EMBL/GenBank/DDBJ whole genome shotgun (WGS) entry which is preliminary data.</text>
</comment>
<evidence type="ECO:0000256" key="10">
    <source>
        <dbReference type="SAM" id="Phobius"/>
    </source>
</evidence>
<reference evidence="12 13" key="1">
    <citation type="submission" date="2018-12" db="EMBL/GenBank/DDBJ databases">
        <authorList>
            <person name="Yang Y."/>
        </authorList>
    </citation>
    <scope>NUCLEOTIDE SEQUENCE [LARGE SCALE GENOMIC DNA]</scope>
    <source>
        <strain evidence="12 13">L-25-5w-1</strain>
    </source>
</reference>
<dbReference type="InterPro" id="IPR018076">
    <property type="entry name" value="T2SS_GspF_dom"/>
</dbReference>
<keyword evidence="7 10" id="KW-1133">Transmembrane helix</keyword>
<evidence type="ECO:0000256" key="4">
    <source>
        <dbReference type="ARBA" id="ARBA00022475"/>
    </source>
</evidence>
<organism evidence="12 13">
    <name type="scientific">Azospirillum griseum</name>
    <dbReference type="NCBI Taxonomy" id="2496639"/>
    <lineage>
        <taxon>Bacteria</taxon>
        <taxon>Pseudomonadati</taxon>
        <taxon>Pseudomonadota</taxon>
        <taxon>Alphaproteobacteria</taxon>
        <taxon>Rhodospirillales</taxon>
        <taxon>Azospirillaceae</taxon>
        <taxon>Azospirillum</taxon>
    </lineage>
</organism>
<keyword evidence="8 10" id="KW-0472">Membrane</keyword>
<feature type="transmembrane region" description="Helical" evidence="10">
    <location>
        <begin position="170"/>
        <end position="192"/>
    </location>
</feature>
<dbReference type="GO" id="GO:0015628">
    <property type="term" value="P:protein secretion by the type II secretion system"/>
    <property type="evidence" value="ECO:0007669"/>
    <property type="project" value="TreeGrafter"/>
</dbReference>
<dbReference type="FunFam" id="1.20.81.30:FF:000001">
    <property type="entry name" value="Type II secretion system protein F"/>
    <property type="match status" value="1"/>
</dbReference>
<dbReference type="GO" id="GO:0005886">
    <property type="term" value="C:plasma membrane"/>
    <property type="evidence" value="ECO:0007669"/>
    <property type="project" value="UniProtKB-SubCell"/>
</dbReference>
<evidence type="ECO:0000256" key="5">
    <source>
        <dbReference type="ARBA" id="ARBA00022519"/>
    </source>
</evidence>
<dbReference type="AlphaFoldDB" id="A0A3S0HXG8"/>
<sequence>MPHFTYSALTPAGELREGRMEARDARAVLRHLESQGLLPVAAKPVTAGGLGGGRFRLSPGAGAEARDLAIAMRELVLLIGAGQTVEQALRLLATEAGPPRLRPRLEQALERLRGGGTLAEALTAVGGFPPLVLAMVKAGEAGGTLDVSLANLADLLERALKLREQIQSALMYPIVLMIAAVGSLLLLLTQVVPQFAPMLKQGGRSLPASTQLVLSASDGLIAHGTALMIGALVLLVAAPVILRRLPPGWWEGPVLKTPMVGELVAMAATARLCRTLGTLLKGGVPLPAALGLASEVAGLRSLSRATLAMRAGAAEGRGLAASLPPDAPMPPLAVQLLKVGEESGRIEEILNHLAGLFDAKVELSLKRVLAVFEPACILLLAVLVGGIVVSILSAVMSINELAF</sequence>
<proteinExistence type="inferred from homology"/>
<evidence type="ECO:0000256" key="8">
    <source>
        <dbReference type="ARBA" id="ARBA00023136"/>
    </source>
</evidence>
<accession>A0A3S0HXG8</accession>
<keyword evidence="5" id="KW-0997">Cell inner membrane</keyword>
<keyword evidence="3 9" id="KW-0813">Transport</keyword>
<dbReference type="PANTHER" id="PTHR30012:SF7">
    <property type="entry name" value="PROTEIN TRANSPORT PROTEIN HOFC HOMOLOG"/>
    <property type="match status" value="1"/>
</dbReference>
<dbReference type="OrthoDB" id="9805682at2"/>
<name>A0A3S0HXG8_9PROT</name>